<gene>
    <name evidence="3" type="primary">ureF</name>
    <name evidence="4" type="ORF">D3218_12535</name>
</gene>
<sequence>MTDGPPPAGTCDLAALVKLQTWLSPAFPVGAFGYSHGLEAAIAGGLLRDSPGCHDWIATLLEYGSGWNDLVLLAAAHRAAAAGRDEDLTELADLAAALSGSAERRRETADLGAAFAAAAAPWGSGRGAAMPYPVGVGALAAQQRVPLEAACAAFAHAFAANLLSVCVRLVPLGQREAVAILHAFEPVLERVARCAGASTPDDLGSAAILSDIQAMRHETLETRLFRT</sequence>
<dbReference type="EMBL" id="QYRN01000006">
    <property type="protein sequence ID" value="RIY00115.1"/>
    <property type="molecule type" value="Genomic_DNA"/>
</dbReference>
<name>A0A3A1WRV4_9HYPH</name>
<dbReference type="GO" id="GO:0016151">
    <property type="term" value="F:nickel cation binding"/>
    <property type="evidence" value="ECO:0007669"/>
    <property type="project" value="UniProtKB-UniRule"/>
</dbReference>
<comment type="function">
    <text evidence="3">Required for maturation of urease via the functional incorporation of the urease nickel metallocenter.</text>
</comment>
<dbReference type="AlphaFoldDB" id="A0A3A1WRV4"/>
<dbReference type="RefSeq" id="WP_119540426.1">
    <property type="nucleotide sequence ID" value="NZ_QYRN01000006.1"/>
</dbReference>
<evidence type="ECO:0000256" key="1">
    <source>
        <dbReference type="ARBA" id="ARBA00022988"/>
    </source>
</evidence>
<evidence type="ECO:0000313" key="4">
    <source>
        <dbReference type="EMBL" id="RIY00115.1"/>
    </source>
</evidence>
<dbReference type="Proteomes" id="UP000265750">
    <property type="component" value="Unassembled WGS sequence"/>
</dbReference>
<dbReference type="InterPro" id="IPR002639">
    <property type="entry name" value="UreF"/>
</dbReference>
<comment type="caution">
    <text evidence="4">The sequence shown here is derived from an EMBL/GenBank/DDBJ whole genome shotgun (WGS) entry which is preliminary data.</text>
</comment>
<dbReference type="Gene3D" id="1.10.4190.10">
    <property type="entry name" value="Urease accessory protein UreF"/>
    <property type="match status" value="1"/>
</dbReference>
<dbReference type="InterPro" id="IPR038277">
    <property type="entry name" value="UreF_sf"/>
</dbReference>
<keyword evidence="2 3" id="KW-0143">Chaperone</keyword>
<comment type="subcellular location">
    <subcellularLocation>
        <location evidence="3">Cytoplasm</location>
    </subcellularLocation>
</comment>
<dbReference type="PIRSF" id="PIRSF009467">
    <property type="entry name" value="Ureas_acces_UreF"/>
    <property type="match status" value="1"/>
</dbReference>
<reference evidence="5" key="1">
    <citation type="submission" date="2018-09" db="EMBL/GenBank/DDBJ databases">
        <authorList>
            <person name="Tuo L."/>
        </authorList>
    </citation>
    <scope>NUCLEOTIDE SEQUENCE [LARGE SCALE GENOMIC DNA]</scope>
    <source>
        <strain evidence="5">M2BS4Y-1</strain>
    </source>
</reference>
<protein>
    <recommendedName>
        <fullName evidence="3">Urease accessory protein UreF</fullName>
    </recommendedName>
</protein>
<evidence type="ECO:0000313" key="5">
    <source>
        <dbReference type="Proteomes" id="UP000265750"/>
    </source>
</evidence>
<dbReference type="HAMAP" id="MF_01385">
    <property type="entry name" value="UreF"/>
    <property type="match status" value="1"/>
</dbReference>
<dbReference type="PANTHER" id="PTHR33620">
    <property type="entry name" value="UREASE ACCESSORY PROTEIN F"/>
    <property type="match status" value="1"/>
</dbReference>
<comment type="similarity">
    <text evidence="3">Belongs to the UreF family.</text>
</comment>
<comment type="subunit">
    <text evidence="3">UreD, UreF and UreG form a complex that acts as a GTP-hydrolysis-dependent molecular chaperone, activating the urease apoprotein by helping to assemble the nickel containing metallocenter of UreC. The UreE protein probably delivers the nickel.</text>
</comment>
<proteinExistence type="inferred from homology"/>
<keyword evidence="3" id="KW-0963">Cytoplasm</keyword>
<keyword evidence="1 3" id="KW-0996">Nickel insertion</keyword>
<dbReference type="Pfam" id="PF01730">
    <property type="entry name" value="UreF"/>
    <property type="match status" value="1"/>
</dbReference>
<evidence type="ECO:0000256" key="3">
    <source>
        <dbReference type="HAMAP-Rule" id="MF_01385"/>
    </source>
</evidence>
<keyword evidence="5" id="KW-1185">Reference proteome</keyword>
<evidence type="ECO:0000256" key="2">
    <source>
        <dbReference type="ARBA" id="ARBA00023186"/>
    </source>
</evidence>
<dbReference type="OrthoDB" id="9798772at2"/>
<organism evidence="4 5">
    <name type="scientific">Aureimonas flava</name>
    <dbReference type="NCBI Taxonomy" id="2320271"/>
    <lineage>
        <taxon>Bacteria</taxon>
        <taxon>Pseudomonadati</taxon>
        <taxon>Pseudomonadota</taxon>
        <taxon>Alphaproteobacteria</taxon>
        <taxon>Hyphomicrobiales</taxon>
        <taxon>Aurantimonadaceae</taxon>
        <taxon>Aureimonas</taxon>
    </lineage>
</organism>
<accession>A0A3A1WRV4</accession>
<dbReference type="PANTHER" id="PTHR33620:SF1">
    <property type="entry name" value="UREASE ACCESSORY PROTEIN F"/>
    <property type="match status" value="1"/>
</dbReference>
<dbReference type="GO" id="GO:0005737">
    <property type="term" value="C:cytoplasm"/>
    <property type="evidence" value="ECO:0007669"/>
    <property type="project" value="UniProtKB-SubCell"/>
</dbReference>